<dbReference type="Pfam" id="PF00890">
    <property type="entry name" value="FAD_binding_2"/>
    <property type="match status" value="1"/>
</dbReference>
<comment type="caution">
    <text evidence="6">The sequence shown here is derived from an EMBL/GenBank/DDBJ whole genome shotgun (WGS) entry which is preliminary data.</text>
</comment>
<evidence type="ECO:0000256" key="1">
    <source>
        <dbReference type="ARBA" id="ARBA00001974"/>
    </source>
</evidence>
<keyword evidence="2" id="KW-0285">Flavoprotein</keyword>
<keyword evidence="3" id="KW-0274">FAD</keyword>
<dbReference type="PANTHER" id="PTHR43400:SF10">
    <property type="entry name" value="3-OXOSTEROID 1-DEHYDROGENASE"/>
    <property type="match status" value="1"/>
</dbReference>
<organism evidence="6 7">
    <name type="scientific">Purpureocillium lilacinum</name>
    <name type="common">Paecilomyces lilacinus</name>
    <dbReference type="NCBI Taxonomy" id="33203"/>
    <lineage>
        <taxon>Eukaryota</taxon>
        <taxon>Fungi</taxon>
        <taxon>Dikarya</taxon>
        <taxon>Ascomycota</taxon>
        <taxon>Pezizomycotina</taxon>
        <taxon>Sordariomycetes</taxon>
        <taxon>Hypocreomycetidae</taxon>
        <taxon>Hypocreales</taxon>
        <taxon>Ophiocordycipitaceae</taxon>
        <taxon>Purpureocillium</taxon>
    </lineage>
</organism>
<evidence type="ECO:0000313" key="6">
    <source>
        <dbReference type="EMBL" id="KAK4075191.1"/>
    </source>
</evidence>
<evidence type="ECO:0000259" key="5">
    <source>
        <dbReference type="Pfam" id="PF00890"/>
    </source>
</evidence>
<proteinExistence type="predicted"/>
<sequence>MDEDSLSCELLVVGAGAAGLTAAAVASSLGMSTVIAEQHETVGGTTSLSGGTIWIPSNPIAARYGIQDSKGLGKEYMQSALDATDKRESSAPAIINAFLESGPLMVAYLQAAGFRWNTKPSKFPDYHPNLPGALVHGGRTLNPATFDAELLGPWKKYLNMPKGSPQAAKFEDFRTITSPLASAWDLLTFCWITACAVFRNLFSGCAVTMGCSLVAQLLYICQRGGIVQLRTSTSLLELTTENDRVVGAVLVCGDRRIRVRSRCGVLLAAAGFSRNERLRHQYLPKPTSATWSLSRADADSGHALEAAMSIGAKTDLLQETWGIPTMKDPCTGQITSALFELAKPHSIVIDNSGTRFANESQPYGDFVRSMYAVEGATPAWLIIDRQYLLKYTLGSLKPWEPIEPAVRSGLLVEANSLEALSQKLLLPKGRLVRTVERWNLMCQDGRDVDFARGCDAYQQFIGDTRAKPNPAMGPINTAPFYAVRIYPGDAGTKGGLATDRCGRVQSRSGGAIDGLYAAGNVAASLFGQTSLGAGVTIGPAMTFAFVAVHCMFKSATGTHSPSS</sequence>
<evidence type="ECO:0000256" key="4">
    <source>
        <dbReference type="ARBA" id="ARBA00023002"/>
    </source>
</evidence>
<dbReference type="SUPFAM" id="SSF56425">
    <property type="entry name" value="Succinate dehydrogenase/fumarate reductase flavoprotein, catalytic domain"/>
    <property type="match status" value="1"/>
</dbReference>
<protein>
    <recommendedName>
        <fullName evidence="5">FAD-dependent oxidoreductase 2 FAD-binding domain-containing protein</fullName>
    </recommendedName>
</protein>
<feature type="domain" description="FAD-dependent oxidoreductase 2 FAD-binding" evidence="5">
    <location>
        <begin position="10"/>
        <end position="536"/>
    </location>
</feature>
<keyword evidence="4" id="KW-0560">Oxidoreductase</keyword>
<dbReference type="InterPro" id="IPR050315">
    <property type="entry name" value="FAD-oxidoreductase_2"/>
</dbReference>
<evidence type="ECO:0000313" key="7">
    <source>
        <dbReference type="Proteomes" id="UP001287286"/>
    </source>
</evidence>
<name>A0ABR0BFY9_PURLI</name>
<dbReference type="Proteomes" id="UP001287286">
    <property type="component" value="Unassembled WGS sequence"/>
</dbReference>
<dbReference type="EMBL" id="JAWRVI010000130">
    <property type="protein sequence ID" value="KAK4075191.1"/>
    <property type="molecule type" value="Genomic_DNA"/>
</dbReference>
<evidence type="ECO:0000256" key="3">
    <source>
        <dbReference type="ARBA" id="ARBA00022827"/>
    </source>
</evidence>
<dbReference type="Gene3D" id="3.50.50.60">
    <property type="entry name" value="FAD/NAD(P)-binding domain"/>
    <property type="match status" value="2"/>
</dbReference>
<dbReference type="InterPro" id="IPR027477">
    <property type="entry name" value="Succ_DH/fumarate_Rdtase_cat_sf"/>
</dbReference>
<dbReference type="InterPro" id="IPR036188">
    <property type="entry name" value="FAD/NAD-bd_sf"/>
</dbReference>
<reference evidence="6 7" key="1">
    <citation type="journal article" date="2024" name="Microbiol. Resour. Announc.">
        <title>Genome annotations for the ascomycete fungi Trichoderma harzianum, Trichoderma aggressivum, and Purpureocillium lilacinum.</title>
        <authorList>
            <person name="Beijen E.P.W."/>
            <person name="Ohm R.A."/>
        </authorList>
    </citation>
    <scope>NUCLEOTIDE SEQUENCE [LARGE SCALE GENOMIC DNA]</scope>
    <source>
        <strain evidence="6 7">CBS 150709</strain>
    </source>
</reference>
<keyword evidence="7" id="KW-1185">Reference proteome</keyword>
<accession>A0ABR0BFY9</accession>
<comment type="cofactor">
    <cofactor evidence="1">
        <name>FAD</name>
        <dbReference type="ChEBI" id="CHEBI:57692"/>
    </cofactor>
</comment>
<dbReference type="InterPro" id="IPR003953">
    <property type="entry name" value="FAD-dep_OxRdtase_2_FAD-bd"/>
</dbReference>
<evidence type="ECO:0000256" key="2">
    <source>
        <dbReference type="ARBA" id="ARBA00022630"/>
    </source>
</evidence>
<dbReference type="PANTHER" id="PTHR43400">
    <property type="entry name" value="FUMARATE REDUCTASE"/>
    <property type="match status" value="1"/>
</dbReference>
<dbReference type="SUPFAM" id="SSF51905">
    <property type="entry name" value="FAD/NAD(P)-binding domain"/>
    <property type="match status" value="1"/>
</dbReference>
<gene>
    <name evidence="6" type="ORF">Purlil1_12755</name>
</gene>